<dbReference type="InterPro" id="IPR013211">
    <property type="entry name" value="LVIVD"/>
</dbReference>
<keyword evidence="1" id="KW-1133">Transmembrane helix</keyword>
<dbReference type="EMBL" id="MGGF01000024">
    <property type="protein sequence ID" value="OGM21819.1"/>
    <property type="molecule type" value="Genomic_DNA"/>
</dbReference>
<keyword evidence="1" id="KW-0812">Transmembrane</keyword>
<dbReference type="AlphaFoldDB" id="A0A1F7Y4I7"/>
<proteinExistence type="predicted"/>
<feature type="transmembrane region" description="Helical" evidence="1">
    <location>
        <begin position="12"/>
        <end position="35"/>
    </location>
</feature>
<accession>A0A1F7Y4I7</accession>
<name>A0A1F7Y4I7_9BACT</name>
<protein>
    <submittedName>
        <fullName evidence="2">Uncharacterized protein</fullName>
    </submittedName>
</protein>
<gene>
    <name evidence="2" type="ORF">A2863_04400</name>
</gene>
<evidence type="ECO:0000313" key="2">
    <source>
        <dbReference type="EMBL" id="OGM21819.1"/>
    </source>
</evidence>
<evidence type="ECO:0000313" key="3">
    <source>
        <dbReference type="Proteomes" id="UP000178750"/>
    </source>
</evidence>
<reference evidence="2 3" key="1">
    <citation type="journal article" date="2016" name="Nat. Commun.">
        <title>Thousands of microbial genomes shed light on interconnected biogeochemical processes in an aquifer system.</title>
        <authorList>
            <person name="Anantharaman K."/>
            <person name="Brown C.T."/>
            <person name="Hug L.A."/>
            <person name="Sharon I."/>
            <person name="Castelle C.J."/>
            <person name="Probst A.J."/>
            <person name="Thomas B.C."/>
            <person name="Singh A."/>
            <person name="Wilkins M.J."/>
            <person name="Karaoz U."/>
            <person name="Brodie E.L."/>
            <person name="Williams K.H."/>
            <person name="Hubbard S.S."/>
            <person name="Banfield J.F."/>
        </authorList>
    </citation>
    <scope>NUCLEOTIDE SEQUENCE [LARGE SCALE GENOMIC DNA]</scope>
</reference>
<sequence length="636" mass="66485">MKHWYAQGGQMLVEVLLALAIMSLVLPALLTGIVATREGKPQQMQRLQATAFTREATEAVRSVRERGWAGIVTDGQYHPEFSGGLWNLVSGGETFSGFSRSIDISSVYRDANNAIVQSGTLDPSTKKIVVTVSWTTPRTTIVDSMLYLTRHLDNLKHLETTEAEFNGGSKTNLVVTNVSGGELQLIPGGSSDWCAPNLSMNPTVNLPKSGVANAIHAIEGKVFAGTGDNASGVAYATVTLTNANPPIATILNTFDGYKTNAAFGDTSYAYLATDNNNKEIVIINISGVSPTEVGDFNAPGVTSGTSIATGTSTGFMTSGSTLYSFDLSSRNGSRSQIGSISIAGTGKKLVLRGNYLYVVTDSSTTQLHIVDVSNPANMSVIGQASVAGSAGADVFMNADSSRAYLVTANSSTMSEFFVIDTSTKTGDRPTLGTYSTGEMNPTGVTAVSGNKAIIVGTGGQEYQVVKLITESAPAYCGGLDIDSGIRGLASVLEADQDVFTYIITGDASSELKIISGDPGGGVVTTGTYESSTFDAAYTVAFNRFRARTTQPAGTSITYQVAVSSAISGSCAGALFSYVGPDGSGSTFFSADTNPVPLITVGAYENPGQCFRYKAYFSTSDVSVTPVFSDITINYSP</sequence>
<dbReference type="Pfam" id="PF08309">
    <property type="entry name" value="LVIVD"/>
    <property type="match status" value="1"/>
</dbReference>
<dbReference type="SUPFAM" id="SSF69322">
    <property type="entry name" value="Tricorn protease domain 2"/>
    <property type="match status" value="1"/>
</dbReference>
<comment type="caution">
    <text evidence="2">The sequence shown here is derived from an EMBL/GenBank/DDBJ whole genome shotgun (WGS) entry which is preliminary data.</text>
</comment>
<keyword evidence="1" id="KW-0472">Membrane</keyword>
<organism evidence="2 3">
    <name type="scientific">Candidatus Woesebacteria bacterium RIFCSPHIGHO2_01_FULL_38_9b</name>
    <dbReference type="NCBI Taxonomy" id="1802493"/>
    <lineage>
        <taxon>Bacteria</taxon>
        <taxon>Candidatus Woeseibacteriota</taxon>
    </lineage>
</organism>
<dbReference type="Proteomes" id="UP000178750">
    <property type="component" value="Unassembled WGS sequence"/>
</dbReference>
<evidence type="ECO:0000256" key="1">
    <source>
        <dbReference type="SAM" id="Phobius"/>
    </source>
</evidence>